<feature type="transmembrane region" description="Helical" evidence="7">
    <location>
        <begin position="506"/>
        <end position="526"/>
    </location>
</feature>
<dbReference type="NCBIfam" id="TIGR00733">
    <property type="entry name" value="OPT family oligopeptide transporter"/>
    <property type="match status" value="1"/>
</dbReference>
<evidence type="ECO:0000256" key="4">
    <source>
        <dbReference type="ARBA" id="ARBA00022989"/>
    </source>
</evidence>
<feature type="region of interest" description="Disordered" evidence="6">
    <location>
        <begin position="1"/>
        <end position="20"/>
    </location>
</feature>
<feature type="transmembrane region" description="Helical" evidence="7">
    <location>
        <begin position="340"/>
        <end position="359"/>
    </location>
</feature>
<protein>
    <submittedName>
        <fullName evidence="8">Oligopeptide transporter, OPT family</fullName>
    </submittedName>
</protein>
<feature type="transmembrane region" description="Helical" evidence="7">
    <location>
        <begin position="580"/>
        <end position="600"/>
    </location>
</feature>
<name>A0A9X2S4M2_9FIRM</name>
<evidence type="ECO:0000256" key="5">
    <source>
        <dbReference type="ARBA" id="ARBA00023136"/>
    </source>
</evidence>
<comment type="subcellular location">
    <subcellularLocation>
        <location evidence="1">Membrane</location>
        <topology evidence="1">Multi-pass membrane protein</topology>
    </subcellularLocation>
</comment>
<dbReference type="PANTHER" id="PTHR31645">
    <property type="entry name" value="OLIGOPEPTIDE TRANSPORTER YGL114W-RELATED"/>
    <property type="match status" value="1"/>
</dbReference>
<evidence type="ECO:0000256" key="7">
    <source>
        <dbReference type="SAM" id="Phobius"/>
    </source>
</evidence>
<feature type="transmembrane region" description="Helical" evidence="7">
    <location>
        <begin position="109"/>
        <end position="126"/>
    </location>
</feature>
<dbReference type="InterPro" id="IPR004814">
    <property type="entry name" value="Oligopep_transpt"/>
</dbReference>
<feature type="transmembrane region" description="Helical" evidence="7">
    <location>
        <begin position="291"/>
        <end position="319"/>
    </location>
</feature>
<dbReference type="Proteomes" id="UP001142078">
    <property type="component" value="Unassembled WGS sequence"/>
</dbReference>
<keyword evidence="4 7" id="KW-1133">Transmembrane helix</keyword>
<dbReference type="Pfam" id="PF03169">
    <property type="entry name" value="OPT"/>
    <property type="match status" value="1"/>
</dbReference>
<feature type="transmembrane region" description="Helical" evidence="7">
    <location>
        <begin position="612"/>
        <end position="633"/>
    </location>
</feature>
<keyword evidence="5 7" id="KW-0472">Membrane</keyword>
<feature type="transmembrane region" description="Helical" evidence="7">
    <location>
        <begin position="40"/>
        <end position="64"/>
    </location>
</feature>
<keyword evidence="2" id="KW-0813">Transport</keyword>
<evidence type="ECO:0000313" key="8">
    <source>
        <dbReference type="EMBL" id="MCR2043633.1"/>
    </source>
</evidence>
<accession>A0A9X2S4M2</accession>
<evidence type="ECO:0000256" key="6">
    <source>
        <dbReference type="SAM" id="MobiDB-lite"/>
    </source>
</evidence>
<gene>
    <name evidence="8" type="ORF">NSA23_05810</name>
</gene>
<evidence type="ECO:0000256" key="2">
    <source>
        <dbReference type="ARBA" id="ARBA00022448"/>
    </source>
</evidence>
<keyword evidence="3 7" id="KW-0812">Transmembrane</keyword>
<dbReference type="InterPro" id="IPR045035">
    <property type="entry name" value="YSL-like"/>
</dbReference>
<feature type="transmembrane region" description="Helical" evidence="7">
    <location>
        <begin position="538"/>
        <end position="560"/>
    </location>
</feature>
<feature type="transmembrane region" description="Helical" evidence="7">
    <location>
        <begin position="420"/>
        <end position="439"/>
    </location>
</feature>
<feature type="transmembrane region" description="Helical" evidence="7">
    <location>
        <begin position="70"/>
        <end position="88"/>
    </location>
</feature>
<evidence type="ECO:0000256" key="1">
    <source>
        <dbReference type="ARBA" id="ARBA00004141"/>
    </source>
</evidence>
<dbReference type="EMBL" id="JANJZL010000003">
    <property type="protein sequence ID" value="MCR2043633.1"/>
    <property type="molecule type" value="Genomic_DNA"/>
</dbReference>
<feature type="compositionally biased region" description="Basic and acidic residues" evidence="6">
    <location>
        <begin position="1"/>
        <end position="11"/>
    </location>
</feature>
<evidence type="ECO:0000313" key="9">
    <source>
        <dbReference type="Proteomes" id="UP001142078"/>
    </source>
</evidence>
<keyword evidence="9" id="KW-1185">Reference proteome</keyword>
<reference evidence="8" key="1">
    <citation type="submission" date="2022-07" db="EMBL/GenBank/DDBJ databases">
        <title>Enhanced cultured diversity of the mouse gut microbiota enables custom-made synthetic communities.</title>
        <authorList>
            <person name="Afrizal A."/>
        </authorList>
    </citation>
    <scope>NUCLEOTIDE SEQUENCE</scope>
    <source>
        <strain evidence="8">DSM 29482</strain>
    </source>
</reference>
<comment type="caution">
    <text evidence="8">The sequence shown here is derived from an EMBL/GenBank/DDBJ whole genome shotgun (WGS) entry which is preliminary data.</text>
</comment>
<feature type="transmembrane region" description="Helical" evidence="7">
    <location>
        <begin position="460"/>
        <end position="486"/>
    </location>
</feature>
<dbReference type="PANTHER" id="PTHR31645:SF0">
    <property type="entry name" value="OLIGOPEPTIDE TRANSPORTER YGL114W-RELATED"/>
    <property type="match status" value="1"/>
</dbReference>
<dbReference type="GO" id="GO:0035673">
    <property type="term" value="F:oligopeptide transmembrane transporter activity"/>
    <property type="evidence" value="ECO:0007669"/>
    <property type="project" value="InterPro"/>
</dbReference>
<feature type="transmembrane region" description="Helical" evidence="7">
    <location>
        <begin position="395"/>
        <end position="414"/>
    </location>
</feature>
<dbReference type="GO" id="GO:0016020">
    <property type="term" value="C:membrane"/>
    <property type="evidence" value="ECO:0007669"/>
    <property type="project" value="UniProtKB-SubCell"/>
</dbReference>
<sequence>MENSKRQESSRKTLSPKAYETVPGDEYEPFVSANITLPEITVTAVILGCLLSVIFGAANAYLGLKLGQTVGASVPCAVTSMAVLRGVLKRGNILENNMVQTIGSAGESVAAGVIFTIPALIVWGLDVNLLEVSVMALLGGVLGVLILIPLRKYLVSEEHGYLPFPDGLACAEVLVAGETGGQSATTLFIGAIISGIYTLCVNGFKLWKSSIGTFIKGFENAYIGIETTPALLGIGYIMGPKIAAFMFSGAMLGWLVLIPLIKYFGAGLIDVVYPATIPIAQMTVEDIWSNYIRYIGAGTVVFGGLWSFIKVIPVMFSSFKTGFQNLTNKKTTNIRTDEDMNTGVVFILTIIIFIIMAFLPPLKLGIGKSLLVLIFTTLFVPVAAKMVGMTSNNPVSGMTIATLLITSLLLKQLGVVGEEGMLAALSVGVIVCIAVGVTGDTSQDLKTGFLVGATPKNQQIGEIIGVIVSSAAIGFVIVLLDGAYGIGSPELPAPQATLMSLVVQGVFSESLPWILIFTGMAIGAIVEMMGLPVLPFAIGLYLPISLSSAPVIGGLIRWILEKRTSGEEFVIRRQTGTLVASGFVAGDSLMGVVLAIFAYFNINIGFGANVKILENPIFTIIPYILICLVLHYFSNIKKPKNLDA</sequence>
<organism evidence="8 9">
    <name type="scientific">Anaerosalibacter massiliensis</name>
    <dbReference type="NCBI Taxonomy" id="1347392"/>
    <lineage>
        <taxon>Bacteria</taxon>
        <taxon>Bacillati</taxon>
        <taxon>Bacillota</taxon>
        <taxon>Tissierellia</taxon>
        <taxon>Tissierellales</taxon>
        <taxon>Sporanaerobacteraceae</taxon>
        <taxon>Anaerosalibacter</taxon>
    </lineage>
</organism>
<dbReference type="NCBIfam" id="TIGR00728">
    <property type="entry name" value="OPT_sfam"/>
    <property type="match status" value="1"/>
</dbReference>
<feature type="transmembrane region" description="Helical" evidence="7">
    <location>
        <begin position="365"/>
        <end position="383"/>
    </location>
</feature>
<dbReference type="RefSeq" id="WP_042680446.1">
    <property type="nucleotide sequence ID" value="NZ_CABKTM010000019.1"/>
</dbReference>
<feature type="transmembrane region" description="Helical" evidence="7">
    <location>
        <begin position="132"/>
        <end position="150"/>
    </location>
</feature>
<dbReference type="AlphaFoldDB" id="A0A9X2S4M2"/>
<evidence type="ECO:0000256" key="3">
    <source>
        <dbReference type="ARBA" id="ARBA00022692"/>
    </source>
</evidence>
<dbReference type="OrthoDB" id="9809340at2"/>
<proteinExistence type="predicted"/>
<dbReference type="InterPro" id="IPR004813">
    <property type="entry name" value="OPT"/>
</dbReference>